<evidence type="ECO:0000256" key="5">
    <source>
        <dbReference type="ARBA" id="ARBA00014165"/>
    </source>
</evidence>
<dbReference type="InterPro" id="IPR015443">
    <property type="entry name" value="Aldose_1-epimerase"/>
</dbReference>
<reference evidence="10 11" key="1">
    <citation type="submission" date="2024-05" db="EMBL/GenBank/DDBJ databases">
        <authorList>
            <person name="Liu Q."/>
            <person name="Xin Y.-H."/>
        </authorList>
    </citation>
    <scope>NUCLEOTIDE SEQUENCE [LARGE SCALE GENOMIC DNA]</scope>
    <source>
        <strain evidence="10 11">CGMCC 1.10181</strain>
    </source>
</reference>
<proteinExistence type="inferred from homology"/>
<evidence type="ECO:0000256" key="3">
    <source>
        <dbReference type="ARBA" id="ARBA00006206"/>
    </source>
</evidence>
<dbReference type="InterPro" id="IPR014718">
    <property type="entry name" value="GH-type_carb-bd"/>
</dbReference>
<dbReference type="EMBL" id="JBDIME010000011">
    <property type="protein sequence ID" value="MEN2790680.1"/>
    <property type="molecule type" value="Genomic_DNA"/>
</dbReference>
<dbReference type="Gene3D" id="2.70.98.10">
    <property type="match status" value="1"/>
</dbReference>
<sequence>MKKLGHILPLGMALGWCAAPGASAQIVKDDPQIHEYTLRNASGMTVRFLDYGATITSIEVPDRAGHFDNVVLGYGSAADYRAKNEKNRFGAVVGRYAGRIAGATFSIGGVVSRLTPNDGPNALHGGGKPGLDSRIWQVKEFHEKGAVGARLTVTSPDGDQGFPGALTVTVTYRLSADNNLRIDYSARTTRPTVLNLTNHSYFNLAGAGSGSVEKQTLEIDASRWVETDQAGIPTGRFPAVAGTPLDFRMSRPIGERIDAKQPMMASRGGYNHAWLLARANRHVPARAATLSDPASGRLLRIETSEPSLQAYTGDYIDGQDKDARGRTIHPRDGIALETQHLSDSPHHPTFPSTLLRPGETWRSTTLWHFGLMAGAEIHGRRVTAGQ</sequence>
<comment type="caution">
    <text evidence="10">The sequence shown here is derived from an EMBL/GenBank/DDBJ whole genome shotgun (WGS) entry which is preliminary data.</text>
</comment>
<keyword evidence="6 8" id="KW-0413">Isomerase</keyword>
<evidence type="ECO:0000256" key="8">
    <source>
        <dbReference type="PIRNR" id="PIRNR005096"/>
    </source>
</evidence>
<comment type="pathway">
    <text evidence="2 8">Carbohydrate metabolism; hexose metabolism.</text>
</comment>
<comment type="similarity">
    <text evidence="3 8">Belongs to the aldose epimerase family.</text>
</comment>
<evidence type="ECO:0000256" key="7">
    <source>
        <dbReference type="ARBA" id="ARBA00023277"/>
    </source>
</evidence>
<organism evidence="10 11">
    <name type="scientific">Sphingomonas oligophenolica</name>
    <dbReference type="NCBI Taxonomy" id="301154"/>
    <lineage>
        <taxon>Bacteria</taxon>
        <taxon>Pseudomonadati</taxon>
        <taxon>Pseudomonadota</taxon>
        <taxon>Alphaproteobacteria</taxon>
        <taxon>Sphingomonadales</taxon>
        <taxon>Sphingomonadaceae</taxon>
        <taxon>Sphingomonas</taxon>
    </lineage>
</organism>
<evidence type="ECO:0000313" key="10">
    <source>
        <dbReference type="EMBL" id="MEN2790680.1"/>
    </source>
</evidence>
<dbReference type="PANTHER" id="PTHR10091:SF0">
    <property type="entry name" value="GALACTOSE MUTAROTASE"/>
    <property type="match status" value="1"/>
</dbReference>
<dbReference type="RefSeq" id="WP_343890003.1">
    <property type="nucleotide sequence ID" value="NZ_BAAAEH010000028.1"/>
</dbReference>
<feature type="chain" id="PRO_5046160136" description="Aldose 1-epimerase" evidence="9">
    <location>
        <begin position="25"/>
        <end position="386"/>
    </location>
</feature>
<keyword evidence="11" id="KW-1185">Reference proteome</keyword>
<dbReference type="PANTHER" id="PTHR10091">
    <property type="entry name" value="ALDOSE-1-EPIMERASE"/>
    <property type="match status" value="1"/>
</dbReference>
<dbReference type="Proteomes" id="UP001419910">
    <property type="component" value="Unassembled WGS sequence"/>
</dbReference>
<dbReference type="SUPFAM" id="SSF74650">
    <property type="entry name" value="Galactose mutarotase-like"/>
    <property type="match status" value="1"/>
</dbReference>
<dbReference type="NCBIfam" id="NF008277">
    <property type="entry name" value="PRK11055.1"/>
    <property type="match status" value="1"/>
</dbReference>
<dbReference type="InterPro" id="IPR047215">
    <property type="entry name" value="Galactose_mutarotase-like"/>
</dbReference>
<evidence type="ECO:0000256" key="1">
    <source>
        <dbReference type="ARBA" id="ARBA00001614"/>
    </source>
</evidence>
<dbReference type="InterPro" id="IPR011013">
    <property type="entry name" value="Gal_mutarotase_sf_dom"/>
</dbReference>
<evidence type="ECO:0000256" key="4">
    <source>
        <dbReference type="ARBA" id="ARBA00013185"/>
    </source>
</evidence>
<gene>
    <name evidence="10" type="ORF">ABC974_13655</name>
</gene>
<dbReference type="PIRSF" id="PIRSF005096">
    <property type="entry name" value="GALM"/>
    <property type="match status" value="1"/>
</dbReference>
<feature type="signal peptide" evidence="9">
    <location>
        <begin position="1"/>
        <end position="24"/>
    </location>
</feature>
<dbReference type="PROSITE" id="PS00545">
    <property type="entry name" value="ALDOSE_1_EPIMERASE"/>
    <property type="match status" value="1"/>
</dbReference>
<dbReference type="GO" id="GO:0016853">
    <property type="term" value="F:isomerase activity"/>
    <property type="evidence" value="ECO:0007669"/>
    <property type="project" value="UniProtKB-KW"/>
</dbReference>
<name>A0ABU9Y4G1_9SPHN</name>
<dbReference type="EC" id="5.1.3.3" evidence="4 8"/>
<keyword evidence="7 8" id="KW-0119">Carbohydrate metabolism</keyword>
<protein>
    <recommendedName>
        <fullName evidence="5 8">Aldose 1-epimerase</fullName>
        <ecNumber evidence="4 8">5.1.3.3</ecNumber>
    </recommendedName>
</protein>
<dbReference type="InterPro" id="IPR008183">
    <property type="entry name" value="Aldose_1/G6P_1-epimerase"/>
</dbReference>
<comment type="catalytic activity">
    <reaction evidence="1 8">
        <text>alpha-D-glucose = beta-D-glucose</text>
        <dbReference type="Rhea" id="RHEA:10264"/>
        <dbReference type="ChEBI" id="CHEBI:15903"/>
        <dbReference type="ChEBI" id="CHEBI:17925"/>
        <dbReference type="EC" id="5.1.3.3"/>
    </reaction>
</comment>
<evidence type="ECO:0000313" key="11">
    <source>
        <dbReference type="Proteomes" id="UP001419910"/>
    </source>
</evidence>
<dbReference type="Pfam" id="PF01263">
    <property type="entry name" value="Aldose_epim"/>
    <property type="match status" value="1"/>
</dbReference>
<dbReference type="InterPro" id="IPR018052">
    <property type="entry name" value="Ald1_epimerase_CS"/>
</dbReference>
<evidence type="ECO:0000256" key="6">
    <source>
        <dbReference type="ARBA" id="ARBA00023235"/>
    </source>
</evidence>
<accession>A0ABU9Y4G1</accession>
<evidence type="ECO:0000256" key="9">
    <source>
        <dbReference type="SAM" id="SignalP"/>
    </source>
</evidence>
<dbReference type="CDD" id="cd09019">
    <property type="entry name" value="galactose_mutarotase_like"/>
    <property type="match status" value="1"/>
</dbReference>
<keyword evidence="9" id="KW-0732">Signal</keyword>
<evidence type="ECO:0000256" key="2">
    <source>
        <dbReference type="ARBA" id="ARBA00005028"/>
    </source>
</evidence>